<dbReference type="InterPro" id="IPR055089">
    <property type="entry name" value="COP9_N"/>
</dbReference>
<dbReference type="InParanoid" id="A7ES67"/>
<keyword evidence="1" id="KW-0963">Cytoplasm</keyword>
<dbReference type="GeneID" id="5486747"/>
<dbReference type="Proteomes" id="UP000001312">
    <property type="component" value="Unassembled WGS sequence"/>
</dbReference>
<name>A7ES67_SCLS1</name>
<accession>A7ES67</accession>
<proteinExistence type="predicted"/>
<dbReference type="AlphaFoldDB" id="A7ES67"/>
<gene>
    <name evidence="3" type="ORF">SS1G_08172</name>
</gene>
<sequence>MDNFLSRMLLFPPHPAPLVPLSDSQYDAGITSQIETLKKTSEKTLLQSTAGGESPLDVINPSLNTVPYIYILNAHIAAAYKNEKGINIDNLWDKATSFLHSFDPRQIRYLGEELQDIMSFVAEVASQQHQSYVTIKSSLTTKLKPLDVLEYFYYSGSIYIGLHKWDAALEMLENAITYPVNEGGVSLVMVEAYKKWLLVGILQYGRVLQLPKTTSAPAAKAYHIIAKPYEAVASIFETGSAARLKSEAEFGRQLWTDDGNFGLMYCVLCAYQKFQIRNLTNVYSKIGAADIMSLTTSAETGVKLTSIKQIEDLIQSMIADGTLPATMIRDQSGHAVLAFSPTGPVLSETQVQIDLVASTRRIQSLAKQIKVTDRVLTHDKRYLDSAQRAKSKAKKVGGVTMDPMDWNTVIEDEDIMTEMY</sequence>
<dbReference type="GO" id="GO:0008180">
    <property type="term" value="C:COP9 signalosome"/>
    <property type="evidence" value="ECO:0000318"/>
    <property type="project" value="GO_Central"/>
</dbReference>
<dbReference type="HOGENOM" id="CLU_028825_1_1_1"/>
<dbReference type="OMA" id="NHYHDLV"/>
<dbReference type="PANTHER" id="PTHR10758:SF1">
    <property type="entry name" value="COP9 SIGNALOSOME COMPLEX SUBUNIT 3"/>
    <property type="match status" value="1"/>
</dbReference>
<dbReference type="RefSeq" id="XP_001590432.1">
    <property type="nucleotide sequence ID" value="XM_001590382.1"/>
</dbReference>
<dbReference type="PANTHER" id="PTHR10758">
    <property type="entry name" value="26S PROTEASOME NON-ATPASE REGULATORY SUBUNIT 3/COP9 SIGNALOSOME COMPLEX SUBUNIT 3"/>
    <property type="match status" value="1"/>
</dbReference>
<organism evidence="3 4">
    <name type="scientific">Sclerotinia sclerotiorum (strain ATCC 18683 / 1980 / Ss-1)</name>
    <name type="common">White mold</name>
    <name type="synonym">Whetzelinia sclerotiorum</name>
    <dbReference type="NCBI Taxonomy" id="665079"/>
    <lineage>
        <taxon>Eukaryota</taxon>
        <taxon>Fungi</taxon>
        <taxon>Dikarya</taxon>
        <taxon>Ascomycota</taxon>
        <taxon>Pezizomycotina</taxon>
        <taxon>Leotiomycetes</taxon>
        <taxon>Helotiales</taxon>
        <taxon>Sclerotiniaceae</taxon>
        <taxon>Sclerotinia</taxon>
    </lineage>
</organism>
<dbReference type="Pfam" id="PF22788">
    <property type="entry name" value="COP9_hel_rpt"/>
    <property type="match status" value="1"/>
</dbReference>
<keyword evidence="4" id="KW-1185">Reference proteome</keyword>
<reference evidence="4" key="1">
    <citation type="journal article" date="2011" name="PLoS Genet.">
        <title>Genomic analysis of the necrotrophic fungal pathogens Sclerotinia sclerotiorum and Botrytis cinerea.</title>
        <authorList>
            <person name="Amselem J."/>
            <person name="Cuomo C.A."/>
            <person name="van Kan J.A."/>
            <person name="Viaud M."/>
            <person name="Benito E.P."/>
            <person name="Couloux A."/>
            <person name="Coutinho P.M."/>
            <person name="de Vries R.P."/>
            <person name="Dyer P.S."/>
            <person name="Fillinger S."/>
            <person name="Fournier E."/>
            <person name="Gout L."/>
            <person name="Hahn M."/>
            <person name="Kohn L."/>
            <person name="Lapalu N."/>
            <person name="Plummer K.M."/>
            <person name="Pradier J.M."/>
            <person name="Quevillon E."/>
            <person name="Sharon A."/>
            <person name="Simon A."/>
            <person name="ten Have A."/>
            <person name="Tudzynski B."/>
            <person name="Tudzynski P."/>
            <person name="Wincker P."/>
            <person name="Andrew M."/>
            <person name="Anthouard V."/>
            <person name="Beever R.E."/>
            <person name="Beffa R."/>
            <person name="Benoit I."/>
            <person name="Bouzid O."/>
            <person name="Brault B."/>
            <person name="Chen Z."/>
            <person name="Choquer M."/>
            <person name="Collemare J."/>
            <person name="Cotton P."/>
            <person name="Danchin E.G."/>
            <person name="Da Silva C."/>
            <person name="Gautier A."/>
            <person name="Giraud C."/>
            <person name="Giraud T."/>
            <person name="Gonzalez C."/>
            <person name="Grossetete S."/>
            <person name="Guldener U."/>
            <person name="Henrissat B."/>
            <person name="Howlett B.J."/>
            <person name="Kodira C."/>
            <person name="Kretschmer M."/>
            <person name="Lappartient A."/>
            <person name="Leroch M."/>
            <person name="Levis C."/>
            <person name="Mauceli E."/>
            <person name="Neuveglise C."/>
            <person name="Oeser B."/>
            <person name="Pearson M."/>
            <person name="Poulain J."/>
            <person name="Poussereau N."/>
            <person name="Quesneville H."/>
            <person name="Rascle C."/>
            <person name="Schumacher J."/>
            <person name="Segurens B."/>
            <person name="Sexton A."/>
            <person name="Silva E."/>
            <person name="Sirven C."/>
            <person name="Soanes D.M."/>
            <person name="Talbot N.J."/>
            <person name="Templeton M."/>
            <person name="Yandava C."/>
            <person name="Yarden O."/>
            <person name="Zeng Q."/>
            <person name="Rollins J.A."/>
            <person name="Lebrun M.H."/>
            <person name="Dickman M."/>
        </authorList>
    </citation>
    <scope>NUCLEOTIDE SEQUENCE [LARGE SCALE GENOMIC DNA]</scope>
    <source>
        <strain evidence="4">ATCC 18683 / 1980 / Ss-1</strain>
    </source>
</reference>
<protein>
    <recommendedName>
        <fullName evidence="2">COP9 signalosome complex subunit 3 N-terminal helical repeats domain-containing protein</fullName>
    </recommendedName>
</protein>
<dbReference type="InterPro" id="IPR050756">
    <property type="entry name" value="CSN3"/>
</dbReference>
<dbReference type="KEGG" id="ssl:SS1G_08172"/>
<dbReference type="STRING" id="665079.A7ES67"/>
<dbReference type="EMBL" id="CH476631">
    <property type="protein sequence ID" value="EDN92309.1"/>
    <property type="molecule type" value="Genomic_DNA"/>
</dbReference>
<feature type="domain" description="COP9 signalosome complex subunit 3 N-terminal helical repeats" evidence="2">
    <location>
        <begin position="142"/>
        <end position="215"/>
    </location>
</feature>
<evidence type="ECO:0000313" key="4">
    <source>
        <dbReference type="Proteomes" id="UP000001312"/>
    </source>
</evidence>
<dbReference type="eggNOG" id="KOG2582">
    <property type="taxonomic scope" value="Eukaryota"/>
</dbReference>
<evidence type="ECO:0000313" key="3">
    <source>
        <dbReference type="EMBL" id="EDN92309.1"/>
    </source>
</evidence>
<evidence type="ECO:0000259" key="2">
    <source>
        <dbReference type="Pfam" id="PF22788"/>
    </source>
</evidence>
<evidence type="ECO:0000256" key="1">
    <source>
        <dbReference type="ARBA" id="ARBA00022490"/>
    </source>
</evidence>
<dbReference type="GO" id="GO:0006511">
    <property type="term" value="P:ubiquitin-dependent protein catabolic process"/>
    <property type="evidence" value="ECO:0000318"/>
    <property type="project" value="GO_Central"/>
</dbReference>